<dbReference type="AlphaFoldDB" id="A0A517VY62"/>
<accession>A0A517VY62</accession>
<dbReference type="EMBL" id="CP037920">
    <property type="protein sequence ID" value="QDT97940.1"/>
    <property type="molecule type" value="Genomic_DNA"/>
</dbReference>
<dbReference type="Proteomes" id="UP000318704">
    <property type="component" value="Chromosome"/>
</dbReference>
<evidence type="ECO:0000313" key="2">
    <source>
        <dbReference type="Proteomes" id="UP000318704"/>
    </source>
</evidence>
<protein>
    <submittedName>
        <fullName evidence="1">Uncharacterized protein</fullName>
    </submittedName>
</protein>
<gene>
    <name evidence="1" type="ORF">V144x_34230</name>
</gene>
<sequence length="65" mass="7607">MTQTIQQNTSSLAVSTECLILRTINTIYKYIYEEIHNLINVSITQDSIYRLDFAYLFDLIHVFSS</sequence>
<organism evidence="1 2">
    <name type="scientific">Gimesia aquarii</name>
    <dbReference type="NCBI Taxonomy" id="2527964"/>
    <lineage>
        <taxon>Bacteria</taxon>
        <taxon>Pseudomonadati</taxon>
        <taxon>Planctomycetota</taxon>
        <taxon>Planctomycetia</taxon>
        <taxon>Planctomycetales</taxon>
        <taxon>Planctomycetaceae</taxon>
        <taxon>Gimesia</taxon>
    </lineage>
</organism>
<proteinExistence type="predicted"/>
<dbReference type="KEGG" id="gaw:V144x_34230"/>
<name>A0A517VY62_9PLAN</name>
<reference evidence="1 2" key="1">
    <citation type="submission" date="2019-03" db="EMBL/GenBank/DDBJ databases">
        <title>Deep-cultivation of Planctomycetes and their phenomic and genomic characterization uncovers novel biology.</title>
        <authorList>
            <person name="Wiegand S."/>
            <person name="Jogler M."/>
            <person name="Boedeker C."/>
            <person name="Pinto D."/>
            <person name="Vollmers J."/>
            <person name="Rivas-Marin E."/>
            <person name="Kohn T."/>
            <person name="Peeters S.H."/>
            <person name="Heuer A."/>
            <person name="Rast P."/>
            <person name="Oberbeckmann S."/>
            <person name="Bunk B."/>
            <person name="Jeske O."/>
            <person name="Meyerdierks A."/>
            <person name="Storesund J.E."/>
            <person name="Kallscheuer N."/>
            <person name="Luecker S."/>
            <person name="Lage O.M."/>
            <person name="Pohl T."/>
            <person name="Merkel B.J."/>
            <person name="Hornburger P."/>
            <person name="Mueller R.-W."/>
            <person name="Bruemmer F."/>
            <person name="Labrenz M."/>
            <person name="Spormann A.M."/>
            <person name="Op den Camp H."/>
            <person name="Overmann J."/>
            <person name="Amann R."/>
            <person name="Jetten M.S.M."/>
            <person name="Mascher T."/>
            <person name="Medema M.H."/>
            <person name="Devos D.P."/>
            <person name="Kaster A.-K."/>
            <person name="Ovreas L."/>
            <person name="Rohde M."/>
            <person name="Galperin M.Y."/>
            <person name="Jogler C."/>
        </authorList>
    </citation>
    <scope>NUCLEOTIDE SEQUENCE [LARGE SCALE GENOMIC DNA]</scope>
    <source>
        <strain evidence="1 2">V144</strain>
    </source>
</reference>
<evidence type="ECO:0000313" key="1">
    <source>
        <dbReference type="EMBL" id="QDT97940.1"/>
    </source>
</evidence>